<dbReference type="InterPro" id="IPR023031">
    <property type="entry name" value="OPRT"/>
</dbReference>
<dbReference type="GO" id="GO:0005737">
    <property type="term" value="C:cytoplasm"/>
    <property type="evidence" value="ECO:0007669"/>
    <property type="project" value="TreeGrafter"/>
</dbReference>
<dbReference type="RefSeq" id="WP_200785904.1">
    <property type="nucleotide sequence ID" value="NZ_JAEDAO010000001.1"/>
</dbReference>
<keyword evidence="12" id="KW-1185">Reference proteome</keyword>
<feature type="binding site" evidence="9">
    <location>
        <position position="161"/>
    </location>
    <ligand>
        <name>orotate</name>
        <dbReference type="ChEBI" id="CHEBI:30839"/>
    </ligand>
</feature>
<evidence type="ECO:0000313" key="12">
    <source>
        <dbReference type="Proteomes" id="UP000617041"/>
    </source>
</evidence>
<feature type="binding site" evidence="9">
    <location>
        <position position="104"/>
    </location>
    <ligand>
        <name>5-phospho-alpha-D-ribose 1-diphosphate</name>
        <dbReference type="ChEBI" id="CHEBI:58017"/>
        <note>ligand shared between dimeric partners</note>
    </ligand>
</feature>
<dbReference type="GO" id="GO:0006207">
    <property type="term" value="P:'de novo' pyrimidine nucleobase biosynthetic process"/>
    <property type="evidence" value="ECO:0007669"/>
    <property type="project" value="TreeGrafter"/>
</dbReference>
<dbReference type="GO" id="GO:0046132">
    <property type="term" value="P:pyrimidine ribonucleoside biosynthetic process"/>
    <property type="evidence" value="ECO:0007669"/>
    <property type="project" value="TreeGrafter"/>
</dbReference>
<dbReference type="AlphaFoldDB" id="A0A934PYD9"/>
<dbReference type="PANTHER" id="PTHR46683">
    <property type="entry name" value="OROTATE PHOSPHORIBOSYLTRANSFERASE 1-RELATED"/>
    <property type="match status" value="1"/>
</dbReference>
<feature type="binding site" evidence="9">
    <location>
        <position position="133"/>
    </location>
    <ligand>
        <name>orotate</name>
        <dbReference type="ChEBI" id="CHEBI:30839"/>
    </ligand>
</feature>
<dbReference type="NCBIfam" id="TIGR00336">
    <property type="entry name" value="pyrE"/>
    <property type="match status" value="1"/>
</dbReference>
<evidence type="ECO:0000256" key="6">
    <source>
        <dbReference type="ARBA" id="ARBA00022676"/>
    </source>
</evidence>
<reference evidence="11" key="1">
    <citation type="submission" date="2020-12" db="EMBL/GenBank/DDBJ databases">
        <title>Ramlibacter sp. nov., isolated from a freshwater alga, Cryptomonas.</title>
        <authorList>
            <person name="Kim H.M."/>
            <person name="Jeon C.O."/>
        </authorList>
    </citation>
    <scope>NUCLEOTIDE SEQUENCE</scope>
    <source>
        <strain evidence="11">CrO1</strain>
    </source>
</reference>
<feature type="binding site" description="in other chain" evidence="9">
    <location>
        <begin position="78"/>
        <end position="79"/>
    </location>
    <ligand>
        <name>5-phospho-alpha-D-ribose 1-diphosphate</name>
        <dbReference type="ChEBI" id="CHEBI:58017"/>
        <note>ligand shared between dimeric partners</note>
    </ligand>
</feature>
<dbReference type="SUPFAM" id="SSF53271">
    <property type="entry name" value="PRTase-like"/>
    <property type="match status" value="1"/>
</dbReference>
<evidence type="ECO:0000256" key="4">
    <source>
        <dbReference type="ARBA" id="ARBA00011738"/>
    </source>
</evidence>
<dbReference type="InterPro" id="IPR004467">
    <property type="entry name" value="Or_phspho_trans_dom"/>
</dbReference>
<keyword evidence="7 9" id="KW-0808">Transferase</keyword>
<feature type="domain" description="Phosphoribosyltransferase" evidence="10">
    <location>
        <begin position="45"/>
        <end position="165"/>
    </location>
</feature>
<evidence type="ECO:0000256" key="7">
    <source>
        <dbReference type="ARBA" id="ARBA00022679"/>
    </source>
</evidence>
<evidence type="ECO:0000256" key="9">
    <source>
        <dbReference type="HAMAP-Rule" id="MF_01208"/>
    </source>
</evidence>
<dbReference type="PANTHER" id="PTHR46683:SF1">
    <property type="entry name" value="OROTATE PHOSPHORIBOSYLTRANSFERASE 1-RELATED"/>
    <property type="match status" value="1"/>
</dbReference>
<name>A0A934PYD9_9BURK</name>
<evidence type="ECO:0000256" key="1">
    <source>
        <dbReference type="ARBA" id="ARBA00003769"/>
    </source>
</evidence>
<evidence type="ECO:0000313" key="11">
    <source>
        <dbReference type="EMBL" id="MBK0391056.1"/>
    </source>
</evidence>
<comment type="caution">
    <text evidence="11">The sequence shown here is derived from an EMBL/GenBank/DDBJ whole genome shotgun (WGS) entry which is preliminary data.</text>
</comment>
<dbReference type="GO" id="GO:0044205">
    <property type="term" value="P:'de novo' UMP biosynthetic process"/>
    <property type="evidence" value="ECO:0007669"/>
    <property type="project" value="UniProtKB-UniRule"/>
</dbReference>
<dbReference type="Pfam" id="PF00156">
    <property type="entry name" value="Pribosyltran"/>
    <property type="match status" value="1"/>
</dbReference>
<feature type="binding site" evidence="9">
    <location>
        <position position="110"/>
    </location>
    <ligand>
        <name>5-phospho-alpha-D-ribose 1-diphosphate</name>
        <dbReference type="ChEBI" id="CHEBI:58017"/>
        <note>ligand shared between dimeric partners</note>
    </ligand>
</feature>
<dbReference type="EC" id="2.4.2.10" evidence="5 9"/>
<dbReference type="CDD" id="cd06223">
    <property type="entry name" value="PRTases_typeI"/>
    <property type="match status" value="1"/>
</dbReference>
<comment type="pathway">
    <text evidence="2 9">Pyrimidine metabolism; UMP biosynthesis via de novo pathway; UMP from orotate: step 1/2.</text>
</comment>
<feature type="binding site" evidence="9">
    <location>
        <begin position="40"/>
        <end position="41"/>
    </location>
    <ligand>
        <name>orotate</name>
        <dbReference type="ChEBI" id="CHEBI:30839"/>
    </ligand>
</feature>
<keyword evidence="6 9" id="KW-0328">Glycosyltransferase</keyword>
<feature type="binding site" description="in other chain" evidence="9">
    <location>
        <position position="32"/>
    </location>
    <ligand>
        <name>5-phospho-alpha-D-ribose 1-diphosphate</name>
        <dbReference type="ChEBI" id="CHEBI:58017"/>
        <note>ligand shared between dimeric partners</note>
    </ligand>
</feature>
<organism evidence="11 12">
    <name type="scientific">Ramlibacter algicola</name>
    <dbReference type="NCBI Taxonomy" id="2795217"/>
    <lineage>
        <taxon>Bacteria</taxon>
        <taxon>Pseudomonadati</taxon>
        <taxon>Pseudomonadota</taxon>
        <taxon>Betaproteobacteria</taxon>
        <taxon>Burkholderiales</taxon>
        <taxon>Comamonadaceae</taxon>
        <taxon>Ramlibacter</taxon>
    </lineage>
</organism>
<comment type="subunit">
    <text evidence="4 9">Homodimer.</text>
</comment>
<dbReference type="GO" id="GO:0004588">
    <property type="term" value="F:orotate phosphoribosyltransferase activity"/>
    <property type="evidence" value="ECO:0007669"/>
    <property type="project" value="UniProtKB-UniRule"/>
</dbReference>
<comment type="cofactor">
    <cofactor evidence="9">
        <name>Mg(2+)</name>
        <dbReference type="ChEBI" id="CHEBI:18420"/>
    </cofactor>
</comment>
<accession>A0A934PYD9</accession>
<dbReference type="Proteomes" id="UP000617041">
    <property type="component" value="Unassembled WGS sequence"/>
</dbReference>
<feature type="binding site" description="in other chain" evidence="9">
    <location>
        <position position="105"/>
    </location>
    <ligand>
        <name>5-phospho-alpha-D-ribose 1-diphosphate</name>
        <dbReference type="ChEBI" id="CHEBI:58017"/>
        <note>ligand shared between dimeric partners</note>
    </ligand>
</feature>
<dbReference type="InterPro" id="IPR000836">
    <property type="entry name" value="PRTase_dom"/>
</dbReference>
<comment type="similarity">
    <text evidence="3 9">Belongs to the purine/pyrimidine phosphoribosyltransferase family. PyrE subfamily.</text>
</comment>
<dbReference type="EMBL" id="JAEDAO010000001">
    <property type="protein sequence ID" value="MBK0391056.1"/>
    <property type="molecule type" value="Genomic_DNA"/>
</dbReference>
<dbReference type="HAMAP" id="MF_01208">
    <property type="entry name" value="PyrE"/>
    <property type="match status" value="1"/>
</dbReference>
<dbReference type="GO" id="GO:0000287">
    <property type="term" value="F:magnesium ion binding"/>
    <property type="evidence" value="ECO:0007669"/>
    <property type="project" value="UniProtKB-UniRule"/>
</dbReference>
<proteinExistence type="inferred from homology"/>
<dbReference type="FunFam" id="3.40.50.2020:FF:000008">
    <property type="entry name" value="Orotate phosphoribosyltransferase"/>
    <property type="match status" value="1"/>
</dbReference>
<feature type="binding site" evidence="9">
    <location>
        <position position="108"/>
    </location>
    <ligand>
        <name>5-phospho-alpha-D-ribose 1-diphosphate</name>
        <dbReference type="ChEBI" id="CHEBI:58017"/>
        <note>ligand shared between dimeric partners</note>
    </ligand>
</feature>
<protein>
    <recommendedName>
        <fullName evidence="5 9">Orotate phosphoribosyltransferase</fullName>
        <shortName evidence="9">OPRT</shortName>
        <shortName evidence="9">OPRTase</shortName>
        <ecNumber evidence="5 9">2.4.2.10</ecNumber>
    </recommendedName>
</protein>
<keyword evidence="8 9" id="KW-0665">Pyrimidine biosynthesis</keyword>
<gene>
    <name evidence="9 11" type="primary">pyrE</name>
    <name evidence="11" type="ORF">I8E28_00505</name>
</gene>
<dbReference type="Gene3D" id="3.40.50.2020">
    <property type="match status" value="1"/>
</dbReference>
<comment type="catalytic activity">
    <reaction evidence="9">
        <text>orotidine 5'-phosphate + diphosphate = orotate + 5-phospho-alpha-D-ribose 1-diphosphate</text>
        <dbReference type="Rhea" id="RHEA:10380"/>
        <dbReference type="ChEBI" id="CHEBI:30839"/>
        <dbReference type="ChEBI" id="CHEBI:33019"/>
        <dbReference type="ChEBI" id="CHEBI:57538"/>
        <dbReference type="ChEBI" id="CHEBI:58017"/>
        <dbReference type="EC" id="2.4.2.10"/>
    </reaction>
</comment>
<evidence type="ECO:0000256" key="8">
    <source>
        <dbReference type="ARBA" id="ARBA00022975"/>
    </source>
</evidence>
<sequence length="226" mass="24422">MVAAVGQDDLAQEFVQFALEAGALRFGEFTTKAGRLSPYFFNTGQFDDGVKLGRLAQFYARRLLASGIEFDMLFGPAYKGITLAAAVAIELARLGRNVPYAYNRKEAKDHGEGGTLVGAPVRGRVVIVDDVITDGGAKREARDIILAAGAQPVAVAISMDRQEKATSEGRDVDYSGVQFVERQLGLQVCTIAKLSDLLQYLQHQAGGALGEHHARVLAYRERYGVA</sequence>
<evidence type="ECO:0000259" key="10">
    <source>
        <dbReference type="Pfam" id="PF00156"/>
    </source>
</evidence>
<evidence type="ECO:0000256" key="5">
    <source>
        <dbReference type="ARBA" id="ARBA00011971"/>
    </source>
</evidence>
<feature type="binding site" description="in other chain" evidence="9">
    <location>
        <begin position="129"/>
        <end position="137"/>
    </location>
    <ligand>
        <name>5-phospho-alpha-D-ribose 1-diphosphate</name>
        <dbReference type="ChEBI" id="CHEBI:58017"/>
        <note>ligand shared between dimeric partners</note>
    </ligand>
</feature>
<dbReference type="InterPro" id="IPR029057">
    <property type="entry name" value="PRTase-like"/>
</dbReference>
<comment type="function">
    <text evidence="1 9">Catalyzes the transfer of a ribosyl phosphate group from 5-phosphoribose 1-diphosphate to orotate, leading to the formation of orotidine monophosphate (OMP).</text>
</comment>
<evidence type="ECO:0000256" key="2">
    <source>
        <dbReference type="ARBA" id="ARBA00004889"/>
    </source>
</evidence>
<evidence type="ECO:0000256" key="3">
    <source>
        <dbReference type="ARBA" id="ARBA00006340"/>
    </source>
</evidence>
<keyword evidence="9" id="KW-0460">Magnesium</keyword>